<dbReference type="EMBL" id="KX486888">
    <property type="protein sequence ID" value="AOO89252.1"/>
    <property type="molecule type" value="Genomic_DNA"/>
</dbReference>
<sequence length="355" mass="36804">MNGQVVVDSKVRRVSVCEWISEKAIAARDMRLRKTISLVAVAGMMAGCTSTGGVRQPSGPETVAPEKALVLPPPGGPSIVSVVERKRGNGVEQTISLFTSSSVPGQNFLKVQFFGASGANPGTGNVGFSMINESGIAREVARSAPGVPMATSATFLQNAYGPFGYASGRSRAGDTCVYAWQQIRSSTAANTQARNFGMIQLRLRLCDARASERQLLGIVYGYTISGTFDGVVWNPYGNPPPADGALGRTGEPIYPDEGGYRASPMPIGYEPAPAISSRPRAAAVRSASTSQPAQGVASVPAPIGPRVPLPGEAPQTSARPDAAAAPIEQSVRAIGVTVPSPDCIGDAAMTAACRR</sequence>
<dbReference type="AlphaFoldDB" id="A0A1C9HRN4"/>
<accession>A0A1C9HRN4</accession>
<name>A0A1C9HRN4_RHILT</name>
<evidence type="ECO:0008006" key="3">
    <source>
        <dbReference type="Google" id="ProtNLM"/>
    </source>
</evidence>
<reference evidence="2" key="1">
    <citation type="journal article" date="2015" name="BMC Genomics">
        <title>Transcriptome profiling of a Rhizobium leguminosarum bv. trifolii rosR mutant reveals the role of the transcriptional regulator RosR in motility, synthesis of cell-surface components, and other cellular processes.</title>
        <authorList>
            <person name="Rachwal K."/>
            <person name="Matczynska E."/>
            <person name="Janczarek M."/>
        </authorList>
    </citation>
    <scope>NUCLEOTIDE SEQUENCE</scope>
    <source>
        <strain evidence="2">Rt24.2</strain>
    </source>
</reference>
<dbReference type="Pfam" id="PF17038">
    <property type="entry name" value="CBP_BcsN"/>
    <property type="match status" value="1"/>
</dbReference>
<feature type="compositionally biased region" description="Low complexity" evidence="1">
    <location>
        <begin position="280"/>
        <end position="290"/>
    </location>
</feature>
<evidence type="ECO:0000313" key="2">
    <source>
        <dbReference type="EMBL" id="AOO89252.1"/>
    </source>
</evidence>
<dbReference type="InterPro" id="IPR031482">
    <property type="entry name" value="CBP_BcsN"/>
</dbReference>
<feature type="region of interest" description="Disordered" evidence="1">
    <location>
        <begin position="280"/>
        <end position="324"/>
    </location>
</feature>
<evidence type="ECO:0000256" key="1">
    <source>
        <dbReference type="SAM" id="MobiDB-lite"/>
    </source>
</evidence>
<organism evidence="2">
    <name type="scientific">Rhizobium leguminosarum bv. trifolii</name>
    <dbReference type="NCBI Taxonomy" id="386"/>
    <lineage>
        <taxon>Bacteria</taxon>
        <taxon>Pseudomonadati</taxon>
        <taxon>Pseudomonadota</taxon>
        <taxon>Alphaproteobacteria</taxon>
        <taxon>Hyphomicrobiales</taxon>
        <taxon>Rhizobiaceae</taxon>
        <taxon>Rhizobium/Agrobacterium group</taxon>
        <taxon>Rhizobium</taxon>
    </lineage>
</organism>
<proteinExistence type="predicted"/>
<reference evidence="2" key="2">
    <citation type="journal article" date="2016" name="Front. Microbiol.">
        <title>The Regulatory Protein RosR Affects Rhizobium leguminosarum bv. trifolii Protein Profiles, Cell Surface Properties, and Symbiosis with Clover.</title>
        <authorList>
            <person name="Rachwal K."/>
            <person name="Boguszewska A."/>
            <person name="Kopcinska J."/>
            <person name="Karas M."/>
            <person name="Tchorzewski M."/>
            <person name="Janczarek M."/>
        </authorList>
    </citation>
    <scope>NUCLEOTIDE SEQUENCE</scope>
    <source>
        <strain evidence="2">Rt24.2</strain>
    </source>
</reference>
<protein>
    <recommendedName>
        <fullName evidence="3">Cellulose biosynthesis protein BcsN</fullName>
    </recommendedName>
</protein>